<dbReference type="GO" id="GO:0043130">
    <property type="term" value="F:ubiquitin binding"/>
    <property type="evidence" value="ECO:0007669"/>
    <property type="project" value="TreeGrafter"/>
</dbReference>
<feature type="compositionally biased region" description="Basic and acidic residues" evidence="1">
    <location>
        <begin position="378"/>
        <end position="394"/>
    </location>
</feature>
<dbReference type="Pfam" id="PF14555">
    <property type="entry name" value="UBA_4"/>
    <property type="match status" value="1"/>
</dbReference>
<proteinExistence type="predicted"/>
<dbReference type="PANTHER" id="PTHR23322:SF96">
    <property type="entry name" value="FAS-ASSOCIATED FACTOR 1"/>
    <property type="match status" value="1"/>
</dbReference>
<evidence type="ECO:0000313" key="4">
    <source>
        <dbReference type="WBParaSite" id="MBELARI_LOCUS12499.1"/>
    </source>
</evidence>
<evidence type="ECO:0000259" key="2">
    <source>
        <dbReference type="PROSITE" id="PS50033"/>
    </source>
</evidence>
<dbReference type="WBParaSite" id="MBELARI_LOCUS12499.1">
    <property type="protein sequence ID" value="MBELARI_LOCUS12499.1"/>
    <property type="gene ID" value="MBELARI_LOCUS12499"/>
</dbReference>
<dbReference type="SMART" id="SM00594">
    <property type="entry name" value="UAS"/>
    <property type="match status" value="1"/>
</dbReference>
<evidence type="ECO:0000256" key="1">
    <source>
        <dbReference type="SAM" id="MobiDB-lite"/>
    </source>
</evidence>
<dbReference type="AlphaFoldDB" id="A0AAF3EEV6"/>
<name>A0AAF3EEV6_9BILA</name>
<dbReference type="InterPro" id="IPR050730">
    <property type="entry name" value="UBX_domain-protein"/>
</dbReference>
<reference evidence="4" key="1">
    <citation type="submission" date="2024-02" db="UniProtKB">
        <authorList>
            <consortium name="WormBaseParasite"/>
        </authorList>
    </citation>
    <scope>IDENTIFICATION</scope>
</reference>
<dbReference type="SUPFAM" id="SSF54236">
    <property type="entry name" value="Ubiquitin-like"/>
    <property type="match status" value="1"/>
</dbReference>
<dbReference type="PANTHER" id="PTHR23322">
    <property type="entry name" value="FAS-ASSOCIATED PROTEIN"/>
    <property type="match status" value="1"/>
</dbReference>
<keyword evidence="3" id="KW-1185">Reference proteome</keyword>
<sequence length="505" mass="58145">MSDDNEGKLQQFMEITGVDDRDLADAILASMNYEVERAVEQHFSGGPSNGAEEDDIAIIEQPHAARATPSPDIEAIVPELLPRARQTYHTAAHIVEQPSSSSIADRTRGRRANGREAARQQSRQNRRRDLVHEDDDSDMDTSAYAYQPDDEDMLAESQQNEYTVPLIPKDYGDIYEAINNFITIFDVRYRNGGISSKPPLNFYHGTLQEAVQQAFDPVGKGVEERRPLALYLHHDRGIASNIFPPKILCSESVSNLLRGQFVLWPWDVTEREHQTQLRDWMSLAGMDEVFGQTVELRARNKDLFPMLLLIIKDKGKLRIGESVFGTDSHELAVQKLMSIVDVYNQIRLANMADDAARKERDRLREEQHQEYEASLAADRARQEARDREIREQQEAEERRVFAEAEEAMRRKNVEKSIPVEPEEKEPNLVHVKFRLPNGEMLLRRFRRTEKLSLLLAFLDVKGFNPEKFKFFNSDFPKKDVSTMDKNGTFETLKWPGREQIFVEEI</sequence>
<dbReference type="Proteomes" id="UP000887575">
    <property type="component" value="Unassembled WGS sequence"/>
</dbReference>
<feature type="region of interest" description="Disordered" evidence="1">
    <location>
        <begin position="92"/>
        <end position="142"/>
    </location>
</feature>
<dbReference type="PROSITE" id="PS50033">
    <property type="entry name" value="UBX"/>
    <property type="match status" value="1"/>
</dbReference>
<organism evidence="3 4">
    <name type="scientific">Mesorhabditis belari</name>
    <dbReference type="NCBI Taxonomy" id="2138241"/>
    <lineage>
        <taxon>Eukaryota</taxon>
        <taxon>Metazoa</taxon>
        <taxon>Ecdysozoa</taxon>
        <taxon>Nematoda</taxon>
        <taxon>Chromadorea</taxon>
        <taxon>Rhabditida</taxon>
        <taxon>Rhabditina</taxon>
        <taxon>Rhabditomorpha</taxon>
        <taxon>Rhabditoidea</taxon>
        <taxon>Rhabditidae</taxon>
        <taxon>Mesorhabditinae</taxon>
        <taxon>Mesorhabditis</taxon>
    </lineage>
</organism>
<dbReference type="GO" id="GO:0005634">
    <property type="term" value="C:nucleus"/>
    <property type="evidence" value="ECO:0007669"/>
    <property type="project" value="TreeGrafter"/>
</dbReference>
<dbReference type="Gene3D" id="3.40.30.10">
    <property type="entry name" value="Glutaredoxin"/>
    <property type="match status" value="1"/>
</dbReference>
<feature type="region of interest" description="Disordered" evidence="1">
    <location>
        <begin position="359"/>
        <end position="394"/>
    </location>
</feature>
<dbReference type="Pfam" id="PF21021">
    <property type="entry name" value="FAF1"/>
    <property type="match status" value="1"/>
</dbReference>
<protein>
    <recommendedName>
        <fullName evidence="2">UBX domain-containing protein</fullName>
    </recommendedName>
</protein>
<dbReference type="InterPro" id="IPR049483">
    <property type="entry name" value="FAF1_2-like_UAS"/>
</dbReference>
<dbReference type="Pfam" id="PF00789">
    <property type="entry name" value="UBX"/>
    <property type="match status" value="1"/>
</dbReference>
<feature type="domain" description="UBX" evidence="2">
    <location>
        <begin position="424"/>
        <end position="502"/>
    </location>
</feature>
<dbReference type="InterPro" id="IPR001012">
    <property type="entry name" value="UBX_dom"/>
</dbReference>
<dbReference type="GO" id="GO:0005783">
    <property type="term" value="C:endoplasmic reticulum"/>
    <property type="evidence" value="ECO:0007669"/>
    <property type="project" value="TreeGrafter"/>
</dbReference>
<dbReference type="InterPro" id="IPR006577">
    <property type="entry name" value="UAS"/>
</dbReference>
<accession>A0AAF3EEV6</accession>
<evidence type="ECO:0000313" key="3">
    <source>
        <dbReference type="Proteomes" id="UP000887575"/>
    </source>
</evidence>
<dbReference type="GO" id="GO:0036503">
    <property type="term" value="P:ERAD pathway"/>
    <property type="evidence" value="ECO:0007669"/>
    <property type="project" value="TreeGrafter"/>
</dbReference>
<feature type="compositionally biased region" description="Basic and acidic residues" evidence="1">
    <location>
        <begin position="359"/>
        <end position="371"/>
    </location>
</feature>
<dbReference type="Gene3D" id="1.10.8.10">
    <property type="entry name" value="DNA helicase RuvA subunit, C-terminal domain"/>
    <property type="match status" value="1"/>
</dbReference>
<dbReference type="Gene3D" id="3.10.20.90">
    <property type="entry name" value="Phosphatidylinositol 3-kinase Catalytic Subunit, Chain A, domain 1"/>
    <property type="match status" value="1"/>
</dbReference>
<dbReference type="InterPro" id="IPR029071">
    <property type="entry name" value="Ubiquitin-like_domsf"/>
</dbReference>